<evidence type="ECO:0000313" key="4">
    <source>
        <dbReference type="Proteomes" id="UP000178565"/>
    </source>
</evidence>
<dbReference type="GO" id="GO:0009982">
    <property type="term" value="F:pseudouridine synthase activity"/>
    <property type="evidence" value="ECO:0007669"/>
    <property type="project" value="InterPro"/>
</dbReference>
<dbReference type="PANTHER" id="PTHR21600">
    <property type="entry name" value="MITOCHONDRIAL RNA PSEUDOURIDINE SYNTHASE"/>
    <property type="match status" value="1"/>
</dbReference>
<dbReference type="Pfam" id="PF00849">
    <property type="entry name" value="PseudoU_synth_2"/>
    <property type="match status" value="1"/>
</dbReference>
<dbReference type="InterPro" id="IPR020103">
    <property type="entry name" value="PsdUridine_synth_cat_dom_sf"/>
</dbReference>
<feature type="domain" description="Pseudouridine synthase RsuA/RluA-like" evidence="2">
    <location>
        <begin position="13"/>
        <end position="188"/>
    </location>
</feature>
<evidence type="ECO:0000313" key="3">
    <source>
        <dbReference type="EMBL" id="OGE42834.1"/>
    </source>
</evidence>
<comment type="caution">
    <text evidence="3">The sequence shown here is derived from an EMBL/GenBank/DDBJ whole genome shotgun (WGS) entry which is preliminary data.</text>
</comment>
<name>A0A1F5KPR2_9BACT</name>
<evidence type="ECO:0000256" key="1">
    <source>
        <dbReference type="ARBA" id="ARBA00010876"/>
    </source>
</evidence>
<sequence>MIFPPKIIFEDEDILIIDKPPNLVVDRSETQKEETLEDWLADHSLKVKLDRMGIVHRLDKDTSGLLAVGKTQQAFDNLQAQFRERKTKKEYLALVHGLVEKGGRVEGAIERNPRNREKFAVLPTGKEAVTEYEPMERLQLAGNRLQDIFSDYNKIQMRRLGTLHYSLFTLVACRPLTGRTHQIRVHLKYIAHPIVADEKYVGRKMYRLDRRWCPRQFLHAKRLGFYHPGSGKWVEFESPLPADLKKSLGYLTEYGL</sequence>
<comment type="similarity">
    <text evidence="1">Belongs to the pseudouridine synthase RluA family.</text>
</comment>
<dbReference type="InterPro" id="IPR050188">
    <property type="entry name" value="RluA_PseudoU_synthase"/>
</dbReference>
<dbReference type="GO" id="GO:0000455">
    <property type="term" value="P:enzyme-directed rRNA pseudouridine synthesis"/>
    <property type="evidence" value="ECO:0007669"/>
    <property type="project" value="TreeGrafter"/>
</dbReference>
<accession>A0A1F5KPR2</accession>
<evidence type="ECO:0000259" key="2">
    <source>
        <dbReference type="Pfam" id="PF00849"/>
    </source>
</evidence>
<dbReference type="GO" id="GO:0003723">
    <property type="term" value="F:RNA binding"/>
    <property type="evidence" value="ECO:0007669"/>
    <property type="project" value="InterPro"/>
</dbReference>
<dbReference type="CDD" id="cd02869">
    <property type="entry name" value="PseudoU_synth_RluA_like"/>
    <property type="match status" value="1"/>
</dbReference>
<dbReference type="STRING" id="1797785.A3B45_01170"/>
<dbReference type="EMBL" id="MFDM01000020">
    <property type="protein sequence ID" value="OGE42834.1"/>
    <property type="molecule type" value="Genomic_DNA"/>
</dbReference>
<dbReference type="PANTHER" id="PTHR21600:SF44">
    <property type="entry name" value="RIBOSOMAL LARGE SUBUNIT PSEUDOURIDINE SYNTHASE D"/>
    <property type="match status" value="1"/>
</dbReference>
<dbReference type="GO" id="GO:0140098">
    <property type="term" value="F:catalytic activity, acting on RNA"/>
    <property type="evidence" value="ECO:0007669"/>
    <property type="project" value="UniProtKB-ARBA"/>
</dbReference>
<organism evidence="3 4">
    <name type="scientific">Candidatus Daviesbacteria bacterium RIFCSPLOWO2_01_FULL_39_12</name>
    <dbReference type="NCBI Taxonomy" id="1797785"/>
    <lineage>
        <taxon>Bacteria</taxon>
        <taxon>Candidatus Daviesiibacteriota</taxon>
    </lineage>
</organism>
<dbReference type="Proteomes" id="UP000178565">
    <property type="component" value="Unassembled WGS sequence"/>
</dbReference>
<gene>
    <name evidence="3" type="ORF">A3B45_01170</name>
</gene>
<reference evidence="3 4" key="1">
    <citation type="journal article" date="2016" name="Nat. Commun.">
        <title>Thousands of microbial genomes shed light on interconnected biogeochemical processes in an aquifer system.</title>
        <authorList>
            <person name="Anantharaman K."/>
            <person name="Brown C.T."/>
            <person name="Hug L.A."/>
            <person name="Sharon I."/>
            <person name="Castelle C.J."/>
            <person name="Probst A.J."/>
            <person name="Thomas B.C."/>
            <person name="Singh A."/>
            <person name="Wilkins M.J."/>
            <person name="Karaoz U."/>
            <person name="Brodie E.L."/>
            <person name="Williams K.H."/>
            <person name="Hubbard S.S."/>
            <person name="Banfield J.F."/>
        </authorList>
    </citation>
    <scope>NUCLEOTIDE SEQUENCE [LARGE SCALE GENOMIC DNA]</scope>
</reference>
<dbReference type="Gene3D" id="3.30.2350.10">
    <property type="entry name" value="Pseudouridine synthase"/>
    <property type="match status" value="1"/>
</dbReference>
<dbReference type="AlphaFoldDB" id="A0A1F5KPR2"/>
<dbReference type="InterPro" id="IPR006145">
    <property type="entry name" value="PsdUridine_synth_RsuA/RluA"/>
</dbReference>
<dbReference type="SUPFAM" id="SSF55120">
    <property type="entry name" value="Pseudouridine synthase"/>
    <property type="match status" value="1"/>
</dbReference>
<protein>
    <recommendedName>
        <fullName evidence="2">Pseudouridine synthase RsuA/RluA-like domain-containing protein</fullName>
    </recommendedName>
</protein>
<proteinExistence type="inferred from homology"/>